<dbReference type="Proteomes" id="UP000637906">
    <property type="component" value="Unassembled WGS sequence"/>
</dbReference>
<dbReference type="EMBL" id="BNGU01000063">
    <property type="protein sequence ID" value="GHM60045.1"/>
    <property type="molecule type" value="Genomic_DNA"/>
</dbReference>
<reference evidence="1 2" key="1">
    <citation type="journal article" date="2021" name="Microb. Ecol.">
        <title>Candidatus Mesenet longicola: Novel Endosymbionts of Brontispa longissima that Induce Cytoplasmic Incompatibility.</title>
        <authorList>
            <person name="Takano S."/>
            <person name="Gotoh Y."/>
            <person name="Hayashi T."/>
        </authorList>
    </citation>
    <scope>NUCLEOTIDE SEQUENCE [LARGE SCALE GENOMIC DNA]</scope>
    <source>
        <strain evidence="1">L5</strain>
    </source>
</reference>
<organism evidence="1 2">
    <name type="scientific">Candidatus Mesenet longicola</name>
    <dbReference type="NCBI Taxonomy" id="1892558"/>
    <lineage>
        <taxon>Bacteria</taxon>
        <taxon>Pseudomonadati</taxon>
        <taxon>Pseudomonadota</taxon>
        <taxon>Alphaproteobacteria</taxon>
        <taxon>Rickettsiales</taxon>
        <taxon>Anaplasmataceae</taxon>
        <taxon>Candidatus Mesenet</taxon>
    </lineage>
</organism>
<keyword evidence="2" id="KW-1185">Reference proteome</keyword>
<name>A0A8J3HVR8_9RICK</name>
<evidence type="ECO:0000313" key="2">
    <source>
        <dbReference type="Proteomes" id="UP000637906"/>
    </source>
</evidence>
<sequence length="378" mass="42101">MTIVKEVVNALQQRLKELSIDATPDKLAYLAKALESIAGQSTVLDIVNTTDEKLKELLESATGHLNNLDTTKDKALTAISQLEKQSLKNIDDKSIESLSLLDTRKDANIAAIDSSGNLDQIKSAVDDLSKEIKSRSIIAPESVPLLFGILNRYNDNWGSSNFSSELGQWYSSTTGANYMLALLAGAHKESTKYCSFYKPPQLYFLQGTNGTFLYKEMYLRYAVSTNVYQYPYALLGVIFVKNTSKEDITRTLNFTGSSGWSSGYEGAGVFVGTPDAINPNKEKTSTVTWANVQKHNSTSTELSSSATIVIPAEKTVAIVLYTSPYYYTNTNNYYAQFMYFGIYNFRSSFLTTGLEIDRERTLRALQCPGLEYVYQIWS</sequence>
<protein>
    <submittedName>
        <fullName evidence="1">Uncharacterized protein</fullName>
    </submittedName>
</protein>
<comment type="caution">
    <text evidence="1">The sequence shown here is derived from an EMBL/GenBank/DDBJ whole genome shotgun (WGS) entry which is preliminary data.</text>
</comment>
<evidence type="ECO:0000313" key="1">
    <source>
        <dbReference type="EMBL" id="GHM60045.1"/>
    </source>
</evidence>
<gene>
    <name evidence="1" type="ORF">sL5_10380</name>
</gene>
<dbReference type="AlphaFoldDB" id="A0A8J3HVR8"/>
<proteinExistence type="predicted"/>
<accession>A0A8J3HVR8</accession>